<evidence type="ECO:0008006" key="3">
    <source>
        <dbReference type="Google" id="ProtNLM"/>
    </source>
</evidence>
<dbReference type="OrthoDB" id="6624730at2759"/>
<name>A0A6G0SY23_APHGL</name>
<sequence>MRRSGFGGGAFSENSCFIGSGQKQMIINLYKSKIAEQPSITVQKVVKLLYRDTGIGQNTIQTTIADYKNAKPIQSPNKKKDQADIQRKSQRFRTEWYTRVFVWPFDRCSQPNRQRKTAHYSPYLIRRRIVNSGQLVFESKKGSADYHDEMTGDSFFDWIKGAIPLLKHNSVVVMDNAPYHSVKAERCPTMG</sequence>
<evidence type="ECO:0000313" key="1">
    <source>
        <dbReference type="EMBL" id="KAE9523300.1"/>
    </source>
</evidence>
<gene>
    <name evidence="1" type="ORF">AGLY_016248</name>
</gene>
<proteinExistence type="predicted"/>
<organism evidence="1 2">
    <name type="scientific">Aphis glycines</name>
    <name type="common">Soybean aphid</name>
    <dbReference type="NCBI Taxonomy" id="307491"/>
    <lineage>
        <taxon>Eukaryota</taxon>
        <taxon>Metazoa</taxon>
        <taxon>Ecdysozoa</taxon>
        <taxon>Arthropoda</taxon>
        <taxon>Hexapoda</taxon>
        <taxon>Insecta</taxon>
        <taxon>Pterygota</taxon>
        <taxon>Neoptera</taxon>
        <taxon>Paraneoptera</taxon>
        <taxon>Hemiptera</taxon>
        <taxon>Sternorrhyncha</taxon>
        <taxon>Aphidomorpha</taxon>
        <taxon>Aphidoidea</taxon>
        <taxon>Aphididae</taxon>
        <taxon>Aphidini</taxon>
        <taxon>Aphis</taxon>
        <taxon>Aphis</taxon>
    </lineage>
</organism>
<accession>A0A6G0SY23</accession>
<evidence type="ECO:0000313" key="2">
    <source>
        <dbReference type="Proteomes" id="UP000475862"/>
    </source>
</evidence>
<reference evidence="1 2" key="1">
    <citation type="submission" date="2019-08" db="EMBL/GenBank/DDBJ databases">
        <title>The genome of the soybean aphid Biotype 1, its phylome, world population structure and adaptation to the North American continent.</title>
        <authorList>
            <person name="Giordano R."/>
            <person name="Donthu R.K."/>
            <person name="Hernandez A.G."/>
            <person name="Wright C.L."/>
            <person name="Zimin A.V."/>
        </authorList>
    </citation>
    <scope>NUCLEOTIDE SEQUENCE [LARGE SCALE GENOMIC DNA]</scope>
    <source>
        <tissue evidence="1">Whole aphids</tissue>
    </source>
</reference>
<keyword evidence="2" id="KW-1185">Reference proteome</keyword>
<protein>
    <recommendedName>
        <fullName evidence="3">Tc1-like transposase DDE domain-containing protein</fullName>
    </recommendedName>
</protein>
<dbReference type="AlphaFoldDB" id="A0A6G0SY23"/>
<dbReference type="EMBL" id="VYZN01000080">
    <property type="protein sequence ID" value="KAE9523300.1"/>
    <property type="molecule type" value="Genomic_DNA"/>
</dbReference>
<comment type="caution">
    <text evidence="1">The sequence shown here is derived from an EMBL/GenBank/DDBJ whole genome shotgun (WGS) entry which is preliminary data.</text>
</comment>
<dbReference type="Proteomes" id="UP000475862">
    <property type="component" value="Unassembled WGS sequence"/>
</dbReference>